<dbReference type="Proteomes" id="UP001595729">
    <property type="component" value="Unassembled WGS sequence"/>
</dbReference>
<keyword evidence="2" id="KW-0808">Transferase</keyword>
<dbReference type="SUPFAM" id="SSF69593">
    <property type="entry name" value="Glycerol-3-phosphate (1)-acyltransferase"/>
    <property type="match status" value="1"/>
</dbReference>
<keyword evidence="5" id="KW-0812">Transmembrane</keyword>
<dbReference type="GO" id="GO:0016746">
    <property type="term" value="F:acyltransferase activity"/>
    <property type="evidence" value="ECO:0007669"/>
    <property type="project" value="UniProtKB-KW"/>
</dbReference>
<keyword evidence="5" id="KW-1133">Transmembrane helix</keyword>
<feature type="transmembrane region" description="Helical" evidence="5">
    <location>
        <begin position="12"/>
        <end position="34"/>
    </location>
</feature>
<evidence type="ECO:0000256" key="1">
    <source>
        <dbReference type="ARBA" id="ARBA00005189"/>
    </source>
</evidence>
<comment type="pathway">
    <text evidence="1">Lipid metabolism.</text>
</comment>
<gene>
    <name evidence="7" type="ORF">ACFOPI_13390</name>
</gene>
<dbReference type="InterPro" id="IPR002123">
    <property type="entry name" value="Plipid/glycerol_acylTrfase"/>
</dbReference>
<accession>A0ABV7W5Q0</accession>
<organism evidence="7 8">
    <name type="scientific">Hydrogenophaga luteola</name>
    <dbReference type="NCBI Taxonomy" id="1591122"/>
    <lineage>
        <taxon>Bacteria</taxon>
        <taxon>Pseudomonadati</taxon>
        <taxon>Pseudomonadota</taxon>
        <taxon>Betaproteobacteria</taxon>
        <taxon>Burkholderiales</taxon>
        <taxon>Comamonadaceae</taxon>
        <taxon>Hydrogenophaga</taxon>
    </lineage>
</organism>
<feature type="region of interest" description="Disordered" evidence="4">
    <location>
        <begin position="212"/>
        <end position="241"/>
    </location>
</feature>
<dbReference type="Pfam" id="PF01553">
    <property type="entry name" value="Acyltransferase"/>
    <property type="match status" value="1"/>
</dbReference>
<comment type="caution">
    <text evidence="7">The sequence shown here is derived from an EMBL/GenBank/DDBJ whole genome shotgun (WGS) entry which is preliminary data.</text>
</comment>
<proteinExistence type="predicted"/>
<feature type="domain" description="Phospholipid/glycerol acyltransferase" evidence="6">
    <location>
        <begin position="44"/>
        <end position="168"/>
    </location>
</feature>
<evidence type="ECO:0000313" key="7">
    <source>
        <dbReference type="EMBL" id="MFC3684593.1"/>
    </source>
</evidence>
<dbReference type="RefSeq" id="WP_382174572.1">
    <property type="nucleotide sequence ID" value="NZ_JBHRXX010000005.1"/>
</dbReference>
<keyword evidence="3 7" id="KW-0012">Acyltransferase</keyword>
<feature type="compositionally biased region" description="Basic and acidic residues" evidence="4">
    <location>
        <begin position="214"/>
        <end position="223"/>
    </location>
</feature>
<dbReference type="EMBL" id="JBHRXX010000005">
    <property type="protein sequence ID" value="MFC3684593.1"/>
    <property type="molecule type" value="Genomic_DNA"/>
</dbReference>
<feature type="compositionally biased region" description="Polar residues" evidence="4">
    <location>
        <begin position="224"/>
        <end position="241"/>
    </location>
</feature>
<sequence length="241" mass="26372">MEPDGTSPRRWLAALVRLTIVTGASLITGLRSLWGRTGPMANQTVYFANHTSHGDFVLLWAALPPDLRTLTRPVAGEDYWNTSALRRFIGRDVFNALMIRRDAAGGPGSGDPLVQMGTALAAGDSLIIFPEGTRNTSEEVLLPLKSGIYHLARSFGHVRFVPVWIENLKRVLPKGALLPVPLACTVRFGEPLALVPQEDKQQFLQRARQALLDLRPEYDREPETSTPAPSGRDTQAPGSDA</sequence>
<evidence type="ECO:0000256" key="3">
    <source>
        <dbReference type="ARBA" id="ARBA00023315"/>
    </source>
</evidence>
<keyword evidence="8" id="KW-1185">Reference proteome</keyword>
<evidence type="ECO:0000313" key="8">
    <source>
        <dbReference type="Proteomes" id="UP001595729"/>
    </source>
</evidence>
<dbReference type="SMART" id="SM00563">
    <property type="entry name" value="PlsC"/>
    <property type="match status" value="1"/>
</dbReference>
<protein>
    <submittedName>
        <fullName evidence="7">Lysophospholipid acyltransferase family protein</fullName>
    </submittedName>
</protein>
<keyword evidence="5" id="KW-0472">Membrane</keyword>
<evidence type="ECO:0000256" key="2">
    <source>
        <dbReference type="ARBA" id="ARBA00022679"/>
    </source>
</evidence>
<reference evidence="8" key="1">
    <citation type="journal article" date="2019" name="Int. J. Syst. Evol. Microbiol.">
        <title>The Global Catalogue of Microorganisms (GCM) 10K type strain sequencing project: providing services to taxonomists for standard genome sequencing and annotation.</title>
        <authorList>
            <consortium name="The Broad Institute Genomics Platform"/>
            <consortium name="The Broad Institute Genome Sequencing Center for Infectious Disease"/>
            <person name="Wu L."/>
            <person name="Ma J."/>
        </authorList>
    </citation>
    <scope>NUCLEOTIDE SEQUENCE [LARGE SCALE GENOMIC DNA]</scope>
    <source>
        <strain evidence="8">KCTC 42501</strain>
    </source>
</reference>
<evidence type="ECO:0000256" key="5">
    <source>
        <dbReference type="SAM" id="Phobius"/>
    </source>
</evidence>
<dbReference type="CDD" id="cd07989">
    <property type="entry name" value="LPLAT_AGPAT-like"/>
    <property type="match status" value="1"/>
</dbReference>
<name>A0ABV7W5Q0_9BURK</name>
<evidence type="ECO:0000256" key="4">
    <source>
        <dbReference type="SAM" id="MobiDB-lite"/>
    </source>
</evidence>
<dbReference type="PANTHER" id="PTHR10434:SF11">
    <property type="entry name" value="1-ACYL-SN-GLYCEROL-3-PHOSPHATE ACYLTRANSFERASE"/>
    <property type="match status" value="1"/>
</dbReference>
<dbReference type="PANTHER" id="PTHR10434">
    <property type="entry name" value="1-ACYL-SN-GLYCEROL-3-PHOSPHATE ACYLTRANSFERASE"/>
    <property type="match status" value="1"/>
</dbReference>
<evidence type="ECO:0000259" key="6">
    <source>
        <dbReference type="SMART" id="SM00563"/>
    </source>
</evidence>